<evidence type="ECO:0000313" key="3">
    <source>
        <dbReference type="EMBL" id="GAA5048599.1"/>
    </source>
</evidence>
<gene>
    <name evidence="3" type="ORF">GCM10023208_05930</name>
</gene>
<dbReference type="Gene3D" id="3.90.226.10">
    <property type="entry name" value="2-enoyl-CoA Hydratase, Chain A, domain 1"/>
    <property type="match status" value="1"/>
</dbReference>
<dbReference type="CDD" id="cd07561">
    <property type="entry name" value="Peptidase_S41_CPP_like"/>
    <property type="match status" value="1"/>
</dbReference>
<reference evidence="4" key="1">
    <citation type="journal article" date="2019" name="Int. J. Syst. Evol. Microbiol.">
        <title>The Global Catalogue of Microorganisms (GCM) 10K type strain sequencing project: providing services to taxonomists for standard genome sequencing and annotation.</title>
        <authorList>
            <consortium name="The Broad Institute Genomics Platform"/>
            <consortium name="The Broad Institute Genome Sequencing Center for Infectious Disease"/>
            <person name="Wu L."/>
            <person name="Ma J."/>
        </authorList>
    </citation>
    <scope>NUCLEOTIDE SEQUENCE [LARGE SCALE GENOMIC DNA]</scope>
    <source>
        <strain evidence="4">JCM 18014</strain>
    </source>
</reference>
<evidence type="ECO:0000259" key="2">
    <source>
        <dbReference type="SMART" id="SM00245"/>
    </source>
</evidence>
<dbReference type="SUPFAM" id="SSF52096">
    <property type="entry name" value="ClpP/crotonase"/>
    <property type="match status" value="1"/>
</dbReference>
<accession>A0ABP9K1T0</accession>
<dbReference type="Gene3D" id="2.30.42.10">
    <property type="match status" value="1"/>
</dbReference>
<name>A0ABP9K1T0_9SPHN</name>
<proteinExistence type="predicted"/>
<dbReference type="SMART" id="SM00245">
    <property type="entry name" value="TSPc"/>
    <property type="match status" value="1"/>
</dbReference>
<dbReference type="InterPro" id="IPR029045">
    <property type="entry name" value="ClpP/crotonase-like_dom_sf"/>
</dbReference>
<dbReference type="PANTHER" id="PTHR32060:SF30">
    <property type="entry name" value="CARBOXY-TERMINAL PROCESSING PROTEASE CTPA"/>
    <property type="match status" value="1"/>
</dbReference>
<feature type="region of interest" description="Disordered" evidence="1">
    <location>
        <begin position="40"/>
        <end position="64"/>
    </location>
</feature>
<dbReference type="EMBL" id="BAABHV010000005">
    <property type="protein sequence ID" value="GAA5048599.1"/>
    <property type="molecule type" value="Genomic_DNA"/>
</dbReference>
<evidence type="ECO:0000256" key="1">
    <source>
        <dbReference type="SAM" id="MobiDB-lite"/>
    </source>
</evidence>
<dbReference type="InterPro" id="IPR005151">
    <property type="entry name" value="Tail-specific_protease"/>
</dbReference>
<dbReference type="InterPro" id="IPR036034">
    <property type="entry name" value="PDZ_sf"/>
</dbReference>
<dbReference type="Pfam" id="PF03572">
    <property type="entry name" value="Peptidase_S41"/>
    <property type="match status" value="1"/>
</dbReference>
<comment type="caution">
    <text evidence="3">The sequence shown here is derived from an EMBL/GenBank/DDBJ whole genome shotgun (WGS) entry which is preliminary data.</text>
</comment>
<feature type="domain" description="Tail specific protease" evidence="2">
    <location>
        <begin position="224"/>
        <end position="428"/>
    </location>
</feature>
<organism evidence="3 4">
    <name type="scientific">Erythrobacter westpacificensis</name>
    <dbReference type="NCBI Taxonomy" id="1055231"/>
    <lineage>
        <taxon>Bacteria</taxon>
        <taxon>Pseudomonadati</taxon>
        <taxon>Pseudomonadota</taxon>
        <taxon>Alphaproteobacteria</taxon>
        <taxon>Sphingomonadales</taxon>
        <taxon>Erythrobacteraceae</taxon>
        <taxon>Erythrobacter/Porphyrobacter group</taxon>
        <taxon>Erythrobacter</taxon>
    </lineage>
</organism>
<dbReference type="Gene3D" id="3.30.750.170">
    <property type="match status" value="1"/>
</dbReference>
<evidence type="ECO:0000313" key="4">
    <source>
        <dbReference type="Proteomes" id="UP001500518"/>
    </source>
</evidence>
<dbReference type="PANTHER" id="PTHR32060">
    <property type="entry name" value="TAIL-SPECIFIC PROTEASE"/>
    <property type="match status" value="1"/>
</dbReference>
<protein>
    <submittedName>
        <fullName evidence="3">S41 family peptidase</fullName>
    </submittedName>
</protein>
<sequence length="494" mass="52942">MEQGRVRANGFKYRDIFMRTSKIALSLACLGMTVSCGGGGSPTPSPVATTPAPTPTPSPTSTTATCSLENRQQFAFDVLDEWYLFPNLLAAGVNPDNYNTVQGYIDALVAPARAESKDRFFSYITSIEEENAFFNQGSSAGFGFRLAYDLDARRVFVAETFDNTPALGANIERGTELLGIGTTSSNIQTVNSLIANGGAQAVINALGPSDPGVTRVLRINDASGVTREVSVSKADYALDPVPRYGAQIIDDGGKQVGYIRLTNFINPAIDDLRDAFADFRAAGVTELVIDLRYNGGGGINVNEFFGDMMGRDLDGQVFETIAFRDSKSEFNETYRFNAQPESIAPTRIAFITTSGSASASEALINGMQPYIGNDLAIVGENTFGKPVGQSAFDLPACDDRLRVVTIKLENANGNGEYFNGLATTVPNTCRAQDDLRYNFGDPREDMLATALDFLAGRTCTPIAGGPATTQSTGRDLLQPERATTVLEHEAPGVY</sequence>
<dbReference type="Proteomes" id="UP001500518">
    <property type="component" value="Unassembled WGS sequence"/>
</dbReference>
<keyword evidence="4" id="KW-1185">Reference proteome</keyword>